<proteinExistence type="inferred from homology"/>
<dbReference type="AlphaFoldDB" id="A0A1L7CYM8"/>
<dbReference type="RefSeq" id="WP_075692144.1">
    <property type="nucleotide sequence ID" value="NZ_CP009248.1"/>
</dbReference>
<keyword evidence="5" id="KW-1185">Reference proteome</keyword>
<dbReference type="GO" id="GO:0005737">
    <property type="term" value="C:cytoplasm"/>
    <property type="evidence" value="ECO:0007669"/>
    <property type="project" value="UniProtKB-SubCell"/>
</dbReference>
<accession>A0A1L7CYM8</accession>
<dbReference type="InterPro" id="IPR002639">
    <property type="entry name" value="UreF"/>
</dbReference>
<dbReference type="STRING" id="1437874.CSPHI_07370"/>
<evidence type="ECO:0000313" key="4">
    <source>
        <dbReference type="EMBL" id="APT90893.1"/>
    </source>
</evidence>
<dbReference type="KEGG" id="csph:CSPHI_07370"/>
<evidence type="ECO:0000313" key="5">
    <source>
        <dbReference type="Proteomes" id="UP000185469"/>
    </source>
</evidence>
<dbReference type="Proteomes" id="UP000185469">
    <property type="component" value="Chromosome"/>
</dbReference>
<dbReference type="GO" id="GO:0016151">
    <property type="term" value="F:nickel cation binding"/>
    <property type="evidence" value="ECO:0007669"/>
    <property type="project" value="UniProtKB-UniRule"/>
</dbReference>
<keyword evidence="1 3" id="KW-0996">Nickel insertion</keyword>
<dbReference type="HAMAP" id="MF_01385">
    <property type="entry name" value="UreF"/>
    <property type="match status" value="1"/>
</dbReference>
<comment type="subcellular location">
    <subcellularLocation>
        <location evidence="3">Cytoplasm</location>
    </subcellularLocation>
</comment>
<name>A0A1L7CYM8_9CORY</name>
<dbReference type="PANTHER" id="PTHR33620:SF1">
    <property type="entry name" value="UREASE ACCESSORY PROTEIN F"/>
    <property type="match status" value="1"/>
</dbReference>
<keyword evidence="2 3" id="KW-0143">Chaperone</keyword>
<dbReference type="Pfam" id="PF01730">
    <property type="entry name" value="UreF"/>
    <property type="match status" value="1"/>
</dbReference>
<dbReference type="OrthoDB" id="9798772at2"/>
<reference evidence="4 5" key="1">
    <citation type="submission" date="2014-08" db="EMBL/GenBank/DDBJ databases">
        <title>Complete genome sequence of Corynebacterium sphenisci CECT 5990(T) (=DSM 44792(T)), isolated from healthy wild penguins.</title>
        <authorList>
            <person name="Ruckert C."/>
            <person name="Albersmeier A."/>
            <person name="Winkler A."/>
            <person name="Kalinowski J."/>
        </authorList>
    </citation>
    <scope>NUCLEOTIDE SEQUENCE [LARGE SCALE GENOMIC DNA]</scope>
    <source>
        <strain evidence="4 5">DSM 44792</strain>
    </source>
</reference>
<comment type="subunit">
    <text evidence="3">UreD, UreF and UreG form a complex that acts as a GTP-hydrolysis-dependent molecular chaperone, activating the urease apoprotein by helping to assemble the nickel containing metallocenter of UreC. The UreE protein probably delivers the nickel.</text>
</comment>
<gene>
    <name evidence="3" type="primary">ureF</name>
    <name evidence="4" type="ORF">CSPHI_07370</name>
</gene>
<evidence type="ECO:0000256" key="2">
    <source>
        <dbReference type="ARBA" id="ARBA00023186"/>
    </source>
</evidence>
<dbReference type="PANTHER" id="PTHR33620">
    <property type="entry name" value="UREASE ACCESSORY PROTEIN F"/>
    <property type="match status" value="1"/>
</dbReference>
<sequence>MAPADRGARRRLITALQWTDSAFPAGLYTLSHGLEGLVQDGVADAATLPTVVAGLLREAVGPVDATATFAAFAAADRGDLDGPEGLVAVDLLVSAARPGAGARRASARVGAQLLTMAAELDVGADGADGGVLAGYRARVAAGAAPGHQAPAMAVIQRALGLGAAECAAAELAGWVNGVAGAALRLRLVDHVGAQRLIAAMAPVIEEVLDAAAERGIADIGAAAPIADIAAARHETAPARLFLS</sequence>
<dbReference type="EMBL" id="CP009248">
    <property type="protein sequence ID" value="APT90893.1"/>
    <property type="molecule type" value="Genomic_DNA"/>
</dbReference>
<protein>
    <recommendedName>
        <fullName evidence="3">Urease accessory protein UreF</fullName>
    </recommendedName>
</protein>
<organism evidence="4 5">
    <name type="scientific">Corynebacterium sphenisci DSM 44792</name>
    <dbReference type="NCBI Taxonomy" id="1437874"/>
    <lineage>
        <taxon>Bacteria</taxon>
        <taxon>Bacillati</taxon>
        <taxon>Actinomycetota</taxon>
        <taxon>Actinomycetes</taxon>
        <taxon>Mycobacteriales</taxon>
        <taxon>Corynebacteriaceae</taxon>
        <taxon>Corynebacterium</taxon>
    </lineage>
</organism>
<comment type="similarity">
    <text evidence="3">Belongs to the UreF family.</text>
</comment>
<keyword evidence="3" id="KW-0963">Cytoplasm</keyword>
<dbReference type="Gene3D" id="1.10.4190.10">
    <property type="entry name" value="Urease accessory protein UreF"/>
    <property type="match status" value="1"/>
</dbReference>
<evidence type="ECO:0000256" key="1">
    <source>
        <dbReference type="ARBA" id="ARBA00022988"/>
    </source>
</evidence>
<comment type="function">
    <text evidence="3">Required for maturation of urease via the functional incorporation of the urease nickel metallocenter.</text>
</comment>
<dbReference type="PIRSF" id="PIRSF009467">
    <property type="entry name" value="Ureas_acces_UreF"/>
    <property type="match status" value="1"/>
</dbReference>
<evidence type="ECO:0000256" key="3">
    <source>
        <dbReference type="HAMAP-Rule" id="MF_01385"/>
    </source>
</evidence>
<dbReference type="InterPro" id="IPR038277">
    <property type="entry name" value="UreF_sf"/>
</dbReference>